<organism evidence="2 3">
    <name type="scientific">Phyllosticta citrichinensis</name>
    <dbReference type="NCBI Taxonomy" id="1130410"/>
    <lineage>
        <taxon>Eukaryota</taxon>
        <taxon>Fungi</taxon>
        <taxon>Dikarya</taxon>
        <taxon>Ascomycota</taxon>
        <taxon>Pezizomycotina</taxon>
        <taxon>Dothideomycetes</taxon>
        <taxon>Dothideomycetes incertae sedis</taxon>
        <taxon>Botryosphaeriales</taxon>
        <taxon>Phyllostictaceae</taxon>
        <taxon>Phyllosticta</taxon>
    </lineage>
</organism>
<evidence type="ECO:0000313" key="2">
    <source>
        <dbReference type="EMBL" id="KAK8175024.1"/>
    </source>
</evidence>
<dbReference type="EMBL" id="JBBWUH010000002">
    <property type="protein sequence ID" value="KAK8175024.1"/>
    <property type="molecule type" value="Genomic_DNA"/>
</dbReference>
<name>A0ABR1Y203_9PEZI</name>
<evidence type="ECO:0008006" key="4">
    <source>
        <dbReference type="Google" id="ProtNLM"/>
    </source>
</evidence>
<feature type="transmembrane region" description="Helical" evidence="1">
    <location>
        <begin position="23"/>
        <end position="41"/>
    </location>
</feature>
<dbReference type="Proteomes" id="UP001456524">
    <property type="component" value="Unassembled WGS sequence"/>
</dbReference>
<protein>
    <recommendedName>
        <fullName evidence="4">Transmembrane protein</fullName>
    </recommendedName>
</protein>
<proteinExistence type="predicted"/>
<evidence type="ECO:0000256" key="1">
    <source>
        <dbReference type="SAM" id="Phobius"/>
    </source>
</evidence>
<gene>
    <name evidence="2" type="ORF">IWX90DRAFT_98353</name>
</gene>
<reference evidence="2 3" key="1">
    <citation type="journal article" date="2022" name="G3 (Bethesda)">
        <title>Enemy or ally: a genomic approach to elucidate the lifestyle of Phyllosticta citrichinaensis.</title>
        <authorList>
            <person name="Buijs V.A."/>
            <person name="Groenewald J.Z."/>
            <person name="Haridas S."/>
            <person name="LaButti K.M."/>
            <person name="Lipzen A."/>
            <person name="Martin F.M."/>
            <person name="Barry K."/>
            <person name="Grigoriev I.V."/>
            <person name="Crous P.W."/>
            <person name="Seidl M.F."/>
        </authorList>
    </citation>
    <scope>NUCLEOTIDE SEQUENCE [LARGE SCALE GENOMIC DNA]</scope>
    <source>
        <strain evidence="2 3">CBS 129764</strain>
    </source>
</reference>
<keyword evidence="1" id="KW-0812">Transmembrane</keyword>
<keyword evidence="1" id="KW-0472">Membrane</keyword>
<accession>A0ABR1Y203</accession>
<sequence>MTGMGIGIGIWFGRGYGAWPTSFFHLGVWVWCAWIGWIYGVSNDRGRSVSTDKRTEGMWNEKQIQQRRDVVVSPTTIVYTCHGSNVNKSFYILRLFFRWC</sequence>
<evidence type="ECO:0000313" key="3">
    <source>
        <dbReference type="Proteomes" id="UP001456524"/>
    </source>
</evidence>
<keyword evidence="1" id="KW-1133">Transmembrane helix</keyword>
<comment type="caution">
    <text evidence="2">The sequence shown here is derived from an EMBL/GenBank/DDBJ whole genome shotgun (WGS) entry which is preliminary data.</text>
</comment>
<keyword evidence="3" id="KW-1185">Reference proteome</keyword>